<dbReference type="VEuPathDB" id="FungiDB:RO3G_03548"/>
<feature type="domain" description="Reverse transcriptase" evidence="2">
    <location>
        <begin position="348"/>
        <end position="419"/>
    </location>
</feature>
<dbReference type="InParanoid" id="I1BRL3"/>
<dbReference type="OrthoDB" id="2286148at2759"/>
<dbReference type="STRING" id="246409.I1BRL3"/>
<dbReference type="GeneID" id="93610519"/>
<feature type="compositionally biased region" description="Low complexity" evidence="1">
    <location>
        <begin position="263"/>
        <end position="302"/>
    </location>
</feature>
<organism evidence="3 4">
    <name type="scientific">Rhizopus delemar (strain RA 99-880 / ATCC MYA-4621 / FGSC 9543 / NRRL 43880)</name>
    <name type="common">Mucormycosis agent</name>
    <name type="synonym">Rhizopus arrhizus var. delemar</name>
    <dbReference type="NCBI Taxonomy" id="246409"/>
    <lineage>
        <taxon>Eukaryota</taxon>
        <taxon>Fungi</taxon>
        <taxon>Fungi incertae sedis</taxon>
        <taxon>Mucoromycota</taxon>
        <taxon>Mucoromycotina</taxon>
        <taxon>Mucoromycetes</taxon>
        <taxon>Mucorales</taxon>
        <taxon>Mucorineae</taxon>
        <taxon>Rhizopodaceae</taxon>
        <taxon>Rhizopus</taxon>
    </lineage>
</organism>
<dbReference type="InterPro" id="IPR043502">
    <property type="entry name" value="DNA/RNA_pol_sf"/>
</dbReference>
<feature type="compositionally biased region" description="Low complexity" evidence="1">
    <location>
        <begin position="231"/>
        <end position="245"/>
    </location>
</feature>
<evidence type="ECO:0000256" key="1">
    <source>
        <dbReference type="SAM" id="MobiDB-lite"/>
    </source>
</evidence>
<gene>
    <name evidence="3" type="ORF">RO3G_03548</name>
</gene>
<keyword evidence="4" id="KW-1185">Reference proteome</keyword>
<evidence type="ECO:0000313" key="3">
    <source>
        <dbReference type="EMBL" id="EIE78843.1"/>
    </source>
</evidence>
<feature type="region of interest" description="Disordered" evidence="1">
    <location>
        <begin position="215"/>
        <end position="302"/>
    </location>
</feature>
<dbReference type="InterPro" id="IPR043128">
    <property type="entry name" value="Rev_trsase/Diguanyl_cyclase"/>
</dbReference>
<dbReference type="RefSeq" id="XP_067514239.1">
    <property type="nucleotide sequence ID" value="XM_067658138.1"/>
</dbReference>
<dbReference type="Gene3D" id="3.10.10.10">
    <property type="entry name" value="HIV Type 1 Reverse Transcriptase, subunit A, domain 1"/>
    <property type="match status" value="1"/>
</dbReference>
<accession>I1BRL3</accession>
<dbReference type="AlphaFoldDB" id="I1BRL3"/>
<dbReference type="Gene3D" id="3.30.70.270">
    <property type="match status" value="1"/>
</dbReference>
<dbReference type="EMBL" id="CH476733">
    <property type="protein sequence ID" value="EIE78843.1"/>
    <property type="molecule type" value="Genomic_DNA"/>
</dbReference>
<reference evidence="3 4" key="1">
    <citation type="journal article" date="2009" name="PLoS Genet.">
        <title>Genomic analysis of the basal lineage fungus Rhizopus oryzae reveals a whole-genome duplication.</title>
        <authorList>
            <person name="Ma L.-J."/>
            <person name="Ibrahim A.S."/>
            <person name="Skory C."/>
            <person name="Grabherr M.G."/>
            <person name="Burger G."/>
            <person name="Butler M."/>
            <person name="Elias M."/>
            <person name="Idnurm A."/>
            <person name="Lang B.F."/>
            <person name="Sone T."/>
            <person name="Abe A."/>
            <person name="Calvo S.E."/>
            <person name="Corrochano L.M."/>
            <person name="Engels R."/>
            <person name="Fu J."/>
            <person name="Hansberg W."/>
            <person name="Kim J.-M."/>
            <person name="Kodira C.D."/>
            <person name="Koehrsen M.J."/>
            <person name="Liu B."/>
            <person name="Miranda-Saavedra D."/>
            <person name="O'Leary S."/>
            <person name="Ortiz-Castellanos L."/>
            <person name="Poulter R."/>
            <person name="Rodriguez-Romero J."/>
            <person name="Ruiz-Herrera J."/>
            <person name="Shen Y.-Q."/>
            <person name="Zeng Q."/>
            <person name="Galagan J."/>
            <person name="Birren B.W."/>
            <person name="Cuomo C.A."/>
            <person name="Wickes B.L."/>
        </authorList>
    </citation>
    <scope>NUCLEOTIDE SEQUENCE [LARGE SCALE GENOMIC DNA]</scope>
    <source>
        <strain evidence="4">RA 99-880 / ATCC MYA-4621 / FGSC 9543 / NRRL 43880</strain>
    </source>
</reference>
<dbReference type="Proteomes" id="UP000009138">
    <property type="component" value="Unassembled WGS sequence"/>
</dbReference>
<dbReference type="InterPro" id="IPR000477">
    <property type="entry name" value="RT_dom"/>
</dbReference>
<evidence type="ECO:0000313" key="4">
    <source>
        <dbReference type="Proteomes" id="UP000009138"/>
    </source>
</evidence>
<sequence>MSSMEEQFHMMQQQIAALQDQINGATTTPMQSADDTAPLPLHSMGTRPHYDWSPSEGLTELMNLDAPLHTSALLSDSERKTIIESYPPMAHLDYKTPATIPSAERMMNKGQRYEDNSLKQLQYLLSAVYRPLDILSHELVSSEAGNPNLERYCTMLRDARKLLLHVGASMTHTRNNIALRAVNPSFSMKTGNEVNYTLPLDEFQNTLIQQTAARKATREATINKRQRRRFPNGNFSSSGSFLSGPDQQFFRAGPPSEQGGFPNNTNNNFNYNSNHNNSNNSSNNFRNNNFRTNNNNSRKNTNPFRQIQFHTLPPTTTTPSAIQPFGDEQIPLIDQAIQDLLSKQAIEPVSEVEFRTTPGFYSSMFVIPKKDGGIRPVCNLKRLNQYLDAPHFKMETIREVALMINPNDYLVSIDLSDVL</sequence>
<evidence type="ECO:0000259" key="2">
    <source>
        <dbReference type="PROSITE" id="PS50878"/>
    </source>
</evidence>
<name>I1BRL3_RHIO9</name>
<dbReference type="SUPFAM" id="SSF56672">
    <property type="entry name" value="DNA/RNA polymerases"/>
    <property type="match status" value="1"/>
</dbReference>
<dbReference type="OMA" id="MDWSSSE"/>
<proteinExistence type="predicted"/>
<protein>
    <recommendedName>
        <fullName evidence="2">Reverse transcriptase domain-containing protein</fullName>
    </recommendedName>
</protein>
<dbReference type="PROSITE" id="PS50878">
    <property type="entry name" value="RT_POL"/>
    <property type="match status" value="1"/>
</dbReference>